<gene>
    <name evidence="2" type="ORF">GCM10022235_08900</name>
</gene>
<sequence>MPLKDALVLVLMMLTATLVVQHWRTVLQILLVLAMTGTCYMLLNIAEVLQS</sequence>
<name>A0ABP6VY16_9ACTN</name>
<evidence type="ECO:0000313" key="3">
    <source>
        <dbReference type="Proteomes" id="UP001501222"/>
    </source>
</evidence>
<proteinExistence type="predicted"/>
<keyword evidence="1" id="KW-1133">Transmembrane helix</keyword>
<keyword evidence="3" id="KW-1185">Reference proteome</keyword>
<feature type="transmembrane region" description="Helical" evidence="1">
    <location>
        <begin position="7"/>
        <end position="23"/>
    </location>
</feature>
<keyword evidence="1" id="KW-0812">Transmembrane</keyword>
<dbReference type="Proteomes" id="UP001501222">
    <property type="component" value="Unassembled WGS sequence"/>
</dbReference>
<dbReference type="EMBL" id="BAABAA010000001">
    <property type="protein sequence ID" value="GAA3543283.1"/>
    <property type="molecule type" value="Genomic_DNA"/>
</dbReference>
<accession>A0ABP6VY16</accession>
<dbReference type="RefSeq" id="WP_344837595.1">
    <property type="nucleotide sequence ID" value="NZ_BAABAA010000001.1"/>
</dbReference>
<reference evidence="3" key="1">
    <citation type="journal article" date="2019" name="Int. J. Syst. Evol. Microbiol.">
        <title>The Global Catalogue of Microorganisms (GCM) 10K type strain sequencing project: providing services to taxonomists for standard genome sequencing and annotation.</title>
        <authorList>
            <consortium name="The Broad Institute Genomics Platform"/>
            <consortium name="The Broad Institute Genome Sequencing Center for Infectious Disease"/>
            <person name="Wu L."/>
            <person name="Ma J."/>
        </authorList>
    </citation>
    <scope>NUCLEOTIDE SEQUENCE [LARGE SCALE GENOMIC DNA]</scope>
    <source>
        <strain evidence="3">JCM 16928</strain>
    </source>
</reference>
<organism evidence="2 3">
    <name type="scientific">Kribbella ginsengisoli</name>
    <dbReference type="NCBI Taxonomy" id="363865"/>
    <lineage>
        <taxon>Bacteria</taxon>
        <taxon>Bacillati</taxon>
        <taxon>Actinomycetota</taxon>
        <taxon>Actinomycetes</taxon>
        <taxon>Propionibacteriales</taxon>
        <taxon>Kribbellaceae</taxon>
        <taxon>Kribbella</taxon>
    </lineage>
</organism>
<comment type="caution">
    <text evidence="2">The sequence shown here is derived from an EMBL/GenBank/DDBJ whole genome shotgun (WGS) entry which is preliminary data.</text>
</comment>
<keyword evidence="1" id="KW-0472">Membrane</keyword>
<feature type="transmembrane region" description="Helical" evidence="1">
    <location>
        <begin position="29"/>
        <end position="49"/>
    </location>
</feature>
<evidence type="ECO:0000313" key="2">
    <source>
        <dbReference type="EMBL" id="GAA3543283.1"/>
    </source>
</evidence>
<evidence type="ECO:0000256" key="1">
    <source>
        <dbReference type="SAM" id="Phobius"/>
    </source>
</evidence>
<protein>
    <submittedName>
        <fullName evidence="2">Uncharacterized protein</fullName>
    </submittedName>
</protein>